<dbReference type="SUPFAM" id="SSF57783">
    <property type="entry name" value="Zinc beta-ribbon"/>
    <property type="match status" value="1"/>
</dbReference>
<dbReference type="GO" id="GO:0003676">
    <property type="term" value="F:nucleic acid binding"/>
    <property type="evidence" value="ECO:0007669"/>
    <property type="project" value="InterPro"/>
</dbReference>
<dbReference type="KEGG" id="pbr:PB2503_03497"/>
<evidence type="ECO:0000313" key="5">
    <source>
        <dbReference type="EMBL" id="ADM08774.1"/>
    </source>
</evidence>
<reference evidence="6" key="1">
    <citation type="submission" date="2010-08" db="EMBL/GenBank/DDBJ databases">
        <title>Genome sequence of Parvularcula bermudensis HTCC2503.</title>
        <authorList>
            <person name="Kang D.-M."/>
            <person name="Oh H.-M."/>
            <person name="Cho J.-C."/>
        </authorList>
    </citation>
    <scope>NUCLEOTIDE SEQUENCE [LARGE SCALE GENOMIC DNA]</scope>
    <source>
        <strain evidence="6">ATCC BAA-594 / HTCC2503 / KCTC 12087</strain>
    </source>
</reference>
<gene>
    <name evidence="5" type="ordered locus">PB2503_03497</name>
</gene>
<name>E0TDL9_PARBH</name>
<dbReference type="HOGENOM" id="CLU_2535798_0_0_5"/>
<sequence>MSWLDDLQLRDLDEASLIEATCLKCGHTWLENPTQLLLKVIHRDVTLREVKDNLACKRPHCTHVGMRIALIRNEDSGGFVGGLP</sequence>
<dbReference type="GO" id="GO:0006351">
    <property type="term" value="P:DNA-templated transcription"/>
    <property type="evidence" value="ECO:0007669"/>
    <property type="project" value="InterPro"/>
</dbReference>
<dbReference type="STRING" id="314260.PB2503_03497"/>
<organism evidence="5 6">
    <name type="scientific">Parvularcula bermudensis (strain ATCC BAA-594 / HTCC2503 / KCTC 12087)</name>
    <dbReference type="NCBI Taxonomy" id="314260"/>
    <lineage>
        <taxon>Bacteria</taxon>
        <taxon>Pseudomonadati</taxon>
        <taxon>Pseudomonadota</taxon>
        <taxon>Alphaproteobacteria</taxon>
        <taxon>Parvularculales</taxon>
        <taxon>Parvularculaceae</taxon>
        <taxon>Parvularcula</taxon>
    </lineage>
</organism>
<evidence type="ECO:0000259" key="4">
    <source>
        <dbReference type="Pfam" id="PF01096"/>
    </source>
</evidence>
<keyword evidence="6" id="KW-1185">Reference proteome</keyword>
<keyword evidence="1" id="KW-0479">Metal-binding</keyword>
<dbReference type="InterPro" id="IPR001222">
    <property type="entry name" value="Znf_TFIIS"/>
</dbReference>
<keyword evidence="3" id="KW-0862">Zinc</keyword>
<proteinExistence type="predicted"/>
<dbReference type="OrthoDB" id="6696050at2"/>
<evidence type="ECO:0000313" key="6">
    <source>
        <dbReference type="Proteomes" id="UP000001302"/>
    </source>
</evidence>
<accession>E0TDL9</accession>
<evidence type="ECO:0000256" key="3">
    <source>
        <dbReference type="ARBA" id="ARBA00022833"/>
    </source>
</evidence>
<dbReference type="Proteomes" id="UP000001302">
    <property type="component" value="Chromosome"/>
</dbReference>
<dbReference type="AlphaFoldDB" id="E0TDL9"/>
<feature type="domain" description="TFIIS-type" evidence="4">
    <location>
        <begin position="6"/>
        <end position="29"/>
    </location>
</feature>
<reference evidence="5 6" key="2">
    <citation type="journal article" date="2011" name="J. Bacteriol.">
        <title>Complete genome sequence of strain HTCC2503T of Parvularcula bermudensis, the type species of the order "Parvularculales" in the class Alphaproteobacteria.</title>
        <authorList>
            <person name="Oh H.M."/>
            <person name="Kang I."/>
            <person name="Vergin K.L."/>
            <person name="Kang D."/>
            <person name="Rhee K.H."/>
            <person name="Giovannoni S.J."/>
            <person name="Cho J.C."/>
        </authorList>
    </citation>
    <scope>NUCLEOTIDE SEQUENCE [LARGE SCALE GENOMIC DNA]</scope>
    <source>
        <strain evidence="6">ATCC BAA-594 / HTCC2503 / KCTC 12087</strain>
    </source>
</reference>
<protein>
    <recommendedName>
        <fullName evidence="4">TFIIS-type domain-containing protein</fullName>
    </recommendedName>
</protein>
<dbReference type="GO" id="GO:0008270">
    <property type="term" value="F:zinc ion binding"/>
    <property type="evidence" value="ECO:0007669"/>
    <property type="project" value="UniProtKB-KW"/>
</dbReference>
<dbReference type="EMBL" id="CP002156">
    <property type="protein sequence ID" value="ADM08774.1"/>
    <property type="molecule type" value="Genomic_DNA"/>
</dbReference>
<evidence type="ECO:0000256" key="2">
    <source>
        <dbReference type="ARBA" id="ARBA00022771"/>
    </source>
</evidence>
<dbReference type="RefSeq" id="WP_013299748.1">
    <property type="nucleotide sequence ID" value="NC_014414.1"/>
</dbReference>
<dbReference type="Pfam" id="PF01096">
    <property type="entry name" value="Zn_ribbon_TFIIS"/>
    <property type="match status" value="1"/>
</dbReference>
<evidence type="ECO:0000256" key="1">
    <source>
        <dbReference type="ARBA" id="ARBA00022723"/>
    </source>
</evidence>
<keyword evidence="2" id="KW-0863">Zinc-finger</keyword>